<feature type="compositionally biased region" description="Basic and acidic residues" evidence="1">
    <location>
        <begin position="39"/>
        <end position="92"/>
    </location>
</feature>
<reference evidence="2 3" key="1">
    <citation type="submission" date="2023-07" db="EMBL/GenBank/DDBJ databases">
        <title>Genomic Encyclopedia of Type Strains, Phase IV (KMG-IV): sequencing the most valuable type-strain genomes for metagenomic binning, comparative biology and taxonomic classification.</title>
        <authorList>
            <person name="Goeker M."/>
        </authorList>
    </citation>
    <scope>NUCLEOTIDE SEQUENCE [LARGE SCALE GENOMIC DNA]</scope>
    <source>
        <strain evidence="2 3">DSM 23948</strain>
    </source>
</reference>
<dbReference type="Proteomes" id="UP001231362">
    <property type="component" value="Unassembled WGS sequence"/>
</dbReference>
<accession>A0ABT9V755</accession>
<evidence type="ECO:0000256" key="1">
    <source>
        <dbReference type="SAM" id="MobiDB-lite"/>
    </source>
</evidence>
<evidence type="ECO:0000313" key="2">
    <source>
        <dbReference type="EMBL" id="MDQ0156788.1"/>
    </source>
</evidence>
<organism evidence="2 3">
    <name type="scientific">Anoxybacillus andreesenii</name>
    <dbReference type="NCBI Taxonomy" id="1325932"/>
    <lineage>
        <taxon>Bacteria</taxon>
        <taxon>Bacillati</taxon>
        <taxon>Bacillota</taxon>
        <taxon>Bacilli</taxon>
        <taxon>Bacillales</taxon>
        <taxon>Anoxybacillaceae</taxon>
        <taxon>Anoxybacillus</taxon>
    </lineage>
</organism>
<sequence length="102" mass="11943">MSLKAIEMQIALPRTQDIGKLQEQLQQRGQLQQDFATETVKKEEDKKKSTVVKQERKDEAHFHKDGHHRDDKEQKGRKKDGQEHQQRTELHPYKGTKVDISG</sequence>
<feature type="region of interest" description="Disordered" evidence="1">
    <location>
        <begin position="36"/>
        <end position="102"/>
    </location>
</feature>
<dbReference type="RefSeq" id="WP_307151288.1">
    <property type="nucleotide sequence ID" value="NZ_JAUSTU010000015.1"/>
</dbReference>
<keyword evidence="3" id="KW-1185">Reference proteome</keyword>
<dbReference type="EMBL" id="JAUSTU010000015">
    <property type="protein sequence ID" value="MDQ0156788.1"/>
    <property type="molecule type" value="Genomic_DNA"/>
</dbReference>
<comment type="caution">
    <text evidence="2">The sequence shown here is derived from an EMBL/GenBank/DDBJ whole genome shotgun (WGS) entry which is preliminary data.</text>
</comment>
<name>A0ABT9V755_9BACL</name>
<evidence type="ECO:0008006" key="4">
    <source>
        <dbReference type="Google" id="ProtNLM"/>
    </source>
</evidence>
<protein>
    <recommendedName>
        <fullName evidence="4">RNA polymerase subunit sigma</fullName>
    </recommendedName>
</protein>
<proteinExistence type="predicted"/>
<evidence type="ECO:0000313" key="3">
    <source>
        <dbReference type="Proteomes" id="UP001231362"/>
    </source>
</evidence>
<gene>
    <name evidence="2" type="ORF">J2S07_003111</name>
</gene>